<keyword evidence="4" id="KW-0233">DNA recombination</keyword>
<evidence type="ECO:0000256" key="3">
    <source>
        <dbReference type="ARBA" id="ARBA00023125"/>
    </source>
</evidence>
<feature type="domain" description="Tn3 transposase DDE" evidence="5">
    <location>
        <begin position="580"/>
        <end position="969"/>
    </location>
</feature>
<dbReference type="InterPro" id="IPR025296">
    <property type="entry name" value="DUF4158"/>
</dbReference>
<keyword evidence="2" id="KW-0815">Transposition</keyword>
<proteinExistence type="inferred from homology"/>
<name>A0ABV7Z841_9DEIO</name>
<evidence type="ECO:0000313" key="8">
    <source>
        <dbReference type="Proteomes" id="UP001595803"/>
    </source>
</evidence>
<dbReference type="RefSeq" id="WP_295814249.1">
    <property type="nucleotide sequence ID" value="NZ_JBHRZG010000009.1"/>
</dbReference>
<dbReference type="Proteomes" id="UP001595803">
    <property type="component" value="Unassembled WGS sequence"/>
</dbReference>
<evidence type="ECO:0000313" key="7">
    <source>
        <dbReference type="EMBL" id="MFC3832867.1"/>
    </source>
</evidence>
<accession>A0ABV7Z841</accession>
<comment type="caution">
    <text evidence="7">The sequence shown here is derived from an EMBL/GenBank/DDBJ whole genome shotgun (WGS) entry which is preliminary data.</text>
</comment>
<gene>
    <name evidence="7" type="ORF">ACFOSB_08350</name>
</gene>
<comment type="similarity">
    <text evidence="1">Belongs to the transposase 7 family.</text>
</comment>
<dbReference type="Pfam" id="PF01526">
    <property type="entry name" value="DDE_Tnp_Tn3"/>
    <property type="match status" value="1"/>
</dbReference>
<dbReference type="InterPro" id="IPR002513">
    <property type="entry name" value="Tn3_Tnp_DDE_dom"/>
</dbReference>
<evidence type="ECO:0000259" key="5">
    <source>
        <dbReference type="Pfam" id="PF01526"/>
    </source>
</evidence>
<dbReference type="Pfam" id="PF13700">
    <property type="entry name" value="DUF4158"/>
    <property type="match status" value="1"/>
</dbReference>
<dbReference type="InterPro" id="IPR047653">
    <property type="entry name" value="Tn3-like_transpos"/>
</dbReference>
<sequence>MHRPWTPEELAHHFTLTTGEQAFLGHKGAAATLHLAALLKTFQLQGEFLDRPQAVPAAVIDVLAQQLGLSPVLWAEVDWSTRTARRYRDEVADFCGFRGFQASDEAALIAHLTPLVADLNTDSEVLKQRGREFLRGQRLVPPTAQRFGRCLRAAVGAQAEHWMQRVQRQLSSQTCRALDALISTDAAADDLQPLLVVRSTLATLKDTAGRVKVDTVLAELAKLTELRALGLPPQLFQGVPPRVLQQYRRRAASEPPRELRRHPAPLRHVLLAALCWERLVEVTDDLVELLISVAHHIGTRAESKVEAEVLRHLRRVQGKSALLFKLAKAARAQPERAVRDVIYPVVPETVLDDLIREMEAEGTYGREVRLVTRNSYGHHYRRAISLLLGVLTFRCNNDRHQPIMRALALLTKYRDRRIGTFPLGEDVPLGGVVKDDWQALVLDDAEGRRINRVTYEMCVLTTLRDKIRCKEVWIEGAGRFRNPDEDLPGDFEQKRAEYYSALNQPGEAQTFTAQLRTRMERALDALNTDLPDNARVRLITSKKGKGRLSVSPLTALPEPQNITRLAAALVQRWPMTNLLDVLKETELRTGFTDAFHTVAAREVLSREVVQRRLLLCLHGIGTNAGLKRMCSGGGEDSFADLQYIRRRYVQKEQLRDAISRVCNAIFQARDAALWGEATTTCASDSKKFGAWNQNLMTEWHARYGGPGVMVYWHVEQHSVCIYSQLKRCSSSEVAAMIEGVLRHDTEMEVDKNYVDTHGQSEVGFAFCHLLGFQLLPRLKNMGRQKLYRANRGEPEKYAQLQAILTRPIQWELIEQQYDEMIKLATALRLGTADAESILRRFTRQNVQHPTYRALAELGKAVKTAFLCDYLRQEELRREIHEGLQVIESWNSANDFILYGKGGEFTSNRIDEQELQMLGLHLLQVSLIYVNTLMMQQVLAQPEWQGRLTGADLRALTPLKWQHINPYGTFTLDMHERLPLEF</sequence>
<keyword evidence="3" id="KW-0238">DNA-binding</keyword>
<evidence type="ECO:0000256" key="2">
    <source>
        <dbReference type="ARBA" id="ARBA00022578"/>
    </source>
</evidence>
<evidence type="ECO:0000256" key="1">
    <source>
        <dbReference type="ARBA" id="ARBA00009402"/>
    </source>
</evidence>
<reference evidence="8" key="1">
    <citation type="journal article" date="2019" name="Int. J. Syst. Evol. Microbiol.">
        <title>The Global Catalogue of Microorganisms (GCM) 10K type strain sequencing project: providing services to taxonomists for standard genome sequencing and annotation.</title>
        <authorList>
            <consortium name="The Broad Institute Genomics Platform"/>
            <consortium name="The Broad Institute Genome Sequencing Center for Infectious Disease"/>
            <person name="Wu L."/>
            <person name="Ma J."/>
        </authorList>
    </citation>
    <scope>NUCLEOTIDE SEQUENCE [LARGE SCALE GENOMIC DNA]</scope>
    <source>
        <strain evidence="8">CCTCC AB 2017081</strain>
    </source>
</reference>
<dbReference type="EMBL" id="JBHRZG010000009">
    <property type="protein sequence ID" value="MFC3832867.1"/>
    <property type="molecule type" value="Genomic_DNA"/>
</dbReference>
<dbReference type="NCBIfam" id="NF033527">
    <property type="entry name" value="transpos_Tn3"/>
    <property type="match status" value="1"/>
</dbReference>
<protein>
    <submittedName>
        <fullName evidence="7">Tn3 family transposase</fullName>
    </submittedName>
</protein>
<organism evidence="7 8">
    <name type="scientific">Deinococcus rufus</name>
    <dbReference type="NCBI Taxonomy" id="2136097"/>
    <lineage>
        <taxon>Bacteria</taxon>
        <taxon>Thermotogati</taxon>
        <taxon>Deinococcota</taxon>
        <taxon>Deinococci</taxon>
        <taxon>Deinococcales</taxon>
        <taxon>Deinococcaceae</taxon>
        <taxon>Deinococcus</taxon>
    </lineage>
</organism>
<feature type="domain" description="DUF4158" evidence="6">
    <location>
        <begin position="6"/>
        <end position="150"/>
    </location>
</feature>
<evidence type="ECO:0000256" key="4">
    <source>
        <dbReference type="ARBA" id="ARBA00023172"/>
    </source>
</evidence>
<keyword evidence="8" id="KW-1185">Reference proteome</keyword>
<evidence type="ECO:0000259" key="6">
    <source>
        <dbReference type="Pfam" id="PF13700"/>
    </source>
</evidence>